<keyword evidence="4" id="KW-0472">Membrane</keyword>
<evidence type="ECO:0000256" key="3">
    <source>
        <dbReference type="ARBA" id="ARBA00023121"/>
    </source>
</evidence>
<evidence type="ECO:0000256" key="2">
    <source>
        <dbReference type="ARBA" id="ARBA00023034"/>
    </source>
</evidence>
<name>A0A940RYK2_9ACTN</name>
<keyword evidence="3" id="KW-0446">Lipid-binding</keyword>
<evidence type="ECO:0000256" key="4">
    <source>
        <dbReference type="ARBA" id="ARBA00023136"/>
    </source>
</evidence>
<dbReference type="Pfam" id="PF05719">
    <property type="entry name" value="GPP34"/>
    <property type="match status" value="1"/>
</dbReference>
<evidence type="ECO:0000313" key="6">
    <source>
        <dbReference type="Proteomes" id="UP000670475"/>
    </source>
</evidence>
<dbReference type="GO" id="GO:0012505">
    <property type="term" value="C:endomembrane system"/>
    <property type="evidence" value="ECO:0007669"/>
    <property type="project" value="UniProtKB-ARBA"/>
</dbReference>
<dbReference type="InterPro" id="IPR008628">
    <property type="entry name" value="GPP34-like"/>
</dbReference>
<evidence type="ECO:0000256" key="1">
    <source>
        <dbReference type="ARBA" id="ARBA00004255"/>
    </source>
</evidence>
<comment type="subcellular location">
    <subcellularLocation>
        <location evidence="1">Golgi apparatus membrane</location>
        <topology evidence="1">Peripheral membrane protein</topology>
        <orientation evidence="1">Cytoplasmic side</orientation>
    </subcellularLocation>
</comment>
<evidence type="ECO:0000313" key="5">
    <source>
        <dbReference type="EMBL" id="MBP0461466.1"/>
    </source>
</evidence>
<dbReference type="RefSeq" id="WP_209344785.1">
    <property type="nucleotide sequence ID" value="NZ_JAGIQL010000192.1"/>
</dbReference>
<accession>A0A940RYK2</accession>
<dbReference type="AlphaFoldDB" id="A0A940RYK2"/>
<organism evidence="5 6">
    <name type="scientific">Streptomyces montanisoli</name>
    <dbReference type="NCBI Taxonomy" id="2798581"/>
    <lineage>
        <taxon>Bacteria</taxon>
        <taxon>Bacillati</taxon>
        <taxon>Actinomycetota</taxon>
        <taxon>Actinomycetes</taxon>
        <taxon>Kitasatosporales</taxon>
        <taxon>Streptomycetaceae</taxon>
        <taxon>Streptomyces</taxon>
    </lineage>
</organism>
<dbReference type="GO" id="GO:0005737">
    <property type="term" value="C:cytoplasm"/>
    <property type="evidence" value="ECO:0007669"/>
    <property type="project" value="UniProtKB-ARBA"/>
</dbReference>
<dbReference type="Proteomes" id="UP000670475">
    <property type="component" value="Unassembled WGS sequence"/>
</dbReference>
<keyword evidence="6" id="KW-1185">Reference proteome</keyword>
<dbReference type="InterPro" id="IPR038261">
    <property type="entry name" value="GPP34-like_sf"/>
</dbReference>
<protein>
    <submittedName>
        <fullName evidence="5">GPP34 family phosphoprotein</fullName>
    </submittedName>
</protein>
<dbReference type="GO" id="GO:0070273">
    <property type="term" value="F:phosphatidylinositol-4-phosphate binding"/>
    <property type="evidence" value="ECO:0007669"/>
    <property type="project" value="InterPro"/>
</dbReference>
<dbReference type="Gene3D" id="1.10.3630.10">
    <property type="entry name" value="yeast vps74-n-term truncation variant domain like"/>
    <property type="match status" value="1"/>
</dbReference>
<sequence>MNETLPQRLYLLGYDVDKGTFRAVDLQGRGQLLRAGALAEMAVGGLLCEEDGKAVPSAGSPPGDAFLAEVWGDVTAGKPRSWFTLVHHKAYEAESAVREQLAAAGAVTPAEGRSLNPLSTHQVTVNDVDGVKALRDRVRDTALSGADPASLLLDDVVMAVLAAASDEFSVFGLKERFRHRRALGALDTYFDGVVPGLRTALRASVGSSRAYGGGWGK</sequence>
<gene>
    <name evidence="5" type="ORF">JFN87_28985</name>
</gene>
<keyword evidence="2" id="KW-0333">Golgi apparatus</keyword>
<proteinExistence type="predicted"/>
<reference evidence="5" key="1">
    <citation type="submission" date="2021-03" db="EMBL/GenBank/DDBJ databases">
        <title>Whole genome sequence of Streptomyces bomunensis MMS17-BM035.</title>
        <authorList>
            <person name="Lee J.H."/>
        </authorList>
    </citation>
    <scope>NUCLEOTIDE SEQUENCE</scope>
    <source>
        <strain evidence="5">MMS17-BM035</strain>
    </source>
</reference>
<comment type="caution">
    <text evidence="5">The sequence shown here is derived from an EMBL/GenBank/DDBJ whole genome shotgun (WGS) entry which is preliminary data.</text>
</comment>
<dbReference type="EMBL" id="JAGIQL010000192">
    <property type="protein sequence ID" value="MBP0461466.1"/>
    <property type="molecule type" value="Genomic_DNA"/>
</dbReference>